<dbReference type="SUPFAM" id="SSF159006">
    <property type="entry name" value="YopX-like"/>
    <property type="match status" value="1"/>
</dbReference>
<keyword evidence="3" id="KW-1185">Reference proteome</keyword>
<protein>
    <recommendedName>
        <fullName evidence="1">YopX protein domain-containing protein</fullName>
    </recommendedName>
</protein>
<comment type="caution">
    <text evidence="2">The sequence shown here is derived from an EMBL/GenBank/DDBJ whole genome shotgun (WGS) entry which is preliminary data.</text>
</comment>
<dbReference type="InterPro" id="IPR019096">
    <property type="entry name" value="YopX_protein"/>
</dbReference>
<organism evidence="2 3">
    <name type="scientific">Metabacillus arenae</name>
    <dbReference type="NCBI Taxonomy" id="2771434"/>
    <lineage>
        <taxon>Bacteria</taxon>
        <taxon>Bacillati</taxon>
        <taxon>Bacillota</taxon>
        <taxon>Bacilli</taxon>
        <taxon>Bacillales</taxon>
        <taxon>Bacillaceae</taxon>
        <taxon>Metabacillus</taxon>
    </lineage>
</organism>
<dbReference type="Proteomes" id="UP000626844">
    <property type="component" value="Unassembled WGS sequence"/>
</dbReference>
<proteinExistence type="predicted"/>
<name>A0A926NL98_9BACI</name>
<evidence type="ECO:0000313" key="2">
    <source>
        <dbReference type="EMBL" id="MBD1382043.1"/>
    </source>
</evidence>
<dbReference type="InterPro" id="IPR023385">
    <property type="entry name" value="YopX-like_C"/>
</dbReference>
<evidence type="ECO:0000313" key="3">
    <source>
        <dbReference type="Proteomes" id="UP000626844"/>
    </source>
</evidence>
<dbReference type="AlphaFoldDB" id="A0A926NL98"/>
<reference evidence="2" key="1">
    <citation type="submission" date="2020-09" db="EMBL/GenBank/DDBJ databases">
        <title>A novel bacterium of genus Bacillus, isolated from South China Sea.</title>
        <authorList>
            <person name="Huang H."/>
            <person name="Mo K."/>
            <person name="Hu Y."/>
        </authorList>
    </citation>
    <scope>NUCLEOTIDE SEQUENCE</scope>
    <source>
        <strain evidence="2">IB182487</strain>
    </source>
</reference>
<gene>
    <name evidence="2" type="ORF">IC621_17580</name>
</gene>
<dbReference type="RefSeq" id="WP_191159833.1">
    <property type="nucleotide sequence ID" value="NZ_JACXAI010000024.1"/>
</dbReference>
<sequence length="152" mass="17537">MKKNKFRIWDTNGMYSGTPGMLEDAASMEIGQAVWNDHNYIKMQFIGITDQKGNEIYEGDILKGFKQMYIPSWDGFQSDSNNYHVELDEEEIGIVVHQTKGFKSEFVIQSLHEDKHFTFHEISRMEVIGTVHKNPELLNGQAASFLKEQTVM</sequence>
<evidence type="ECO:0000259" key="1">
    <source>
        <dbReference type="Pfam" id="PF09643"/>
    </source>
</evidence>
<dbReference type="EMBL" id="JACXAI010000024">
    <property type="protein sequence ID" value="MBD1382043.1"/>
    <property type="molecule type" value="Genomic_DNA"/>
</dbReference>
<feature type="domain" description="YopX protein" evidence="1">
    <location>
        <begin position="37"/>
        <end position="138"/>
    </location>
</feature>
<accession>A0A926NL98</accession>
<dbReference type="Pfam" id="PF09643">
    <property type="entry name" value="YopX"/>
    <property type="match status" value="1"/>
</dbReference>
<dbReference type="Gene3D" id="2.30.30.290">
    <property type="entry name" value="YopX-like domains"/>
    <property type="match status" value="1"/>
</dbReference>